<dbReference type="InterPro" id="IPR036942">
    <property type="entry name" value="Beta-barrel_TonB_sf"/>
</dbReference>
<feature type="chain" id="PRO_5003919897" evidence="17">
    <location>
        <begin position="30"/>
        <end position="778"/>
    </location>
</feature>
<feature type="domain" description="TonB-dependent receptor plug" evidence="19">
    <location>
        <begin position="101"/>
        <end position="198"/>
    </location>
</feature>
<evidence type="ECO:0000256" key="3">
    <source>
        <dbReference type="ARBA" id="ARBA00022448"/>
    </source>
</evidence>
<dbReference type="InterPro" id="IPR037066">
    <property type="entry name" value="Plug_dom_sf"/>
</dbReference>
<dbReference type="GO" id="GO:0015344">
    <property type="term" value="F:siderophore uptake transmembrane transporter activity"/>
    <property type="evidence" value="ECO:0007669"/>
    <property type="project" value="TreeGrafter"/>
</dbReference>
<dbReference type="Gene3D" id="2.170.130.10">
    <property type="entry name" value="TonB-dependent receptor, plug domain"/>
    <property type="match status" value="1"/>
</dbReference>
<evidence type="ECO:0000313" key="21">
    <source>
        <dbReference type="Proteomes" id="UP000001095"/>
    </source>
</evidence>
<keyword evidence="6 14" id="KW-0812">Transmembrane</keyword>
<keyword evidence="21" id="KW-1185">Reference proteome</keyword>
<evidence type="ECO:0000256" key="7">
    <source>
        <dbReference type="ARBA" id="ARBA00022729"/>
    </source>
</evidence>
<evidence type="ECO:0000313" key="20">
    <source>
        <dbReference type="EMBL" id="EKS40288.1"/>
    </source>
</evidence>
<accession>K8PPM7</accession>
<dbReference type="InterPro" id="IPR010105">
    <property type="entry name" value="TonB_sidphr_rcpt"/>
</dbReference>
<feature type="domain" description="TonB-dependent receptor-like beta-barrel" evidence="18">
    <location>
        <begin position="279"/>
        <end position="745"/>
    </location>
</feature>
<evidence type="ECO:0000259" key="18">
    <source>
        <dbReference type="Pfam" id="PF00593"/>
    </source>
</evidence>
<dbReference type="PANTHER" id="PTHR32552">
    <property type="entry name" value="FERRICHROME IRON RECEPTOR-RELATED"/>
    <property type="match status" value="1"/>
</dbReference>
<keyword evidence="12 20" id="KW-0675">Receptor</keyword>
<dbReference type="Pfam" id="PF07715">
    <property type="entry name" value="Plug"/>
    <property type="match status" value="1"/>
</dbReference>
<gene>
    <name evidence="20" type="ORF">HMPREF9696_00739</name>
</gene>
<keyword evidence="11 14" id="KW-0472">Membrane</keyword>
<dbReference type="NCBIfam" id="TIGR01783">
    <property type="entry name" value="TonB-siderophor"/>
    <property type="match status" value="1"/>
</dbReference>
<evidence type="ECO:0000256" key="12">
    <source>
        <dbReference type="ARBA" id="ARBA00023170"/>
    </source>
</evidence>
<organism evidence="20 21">
    <name type="scientific">Afipia clevelandensis ATCC 49720</name>
    <dbReference type="NCBI Taxonomy" id="883079"/>
    <lineage>
        <taxon>Bacteria</taxon>
        <taxon>Pseudomonadati</taxon>
        <taxon>Pseudomonadota</taxon>
        <taxon>Alphaproteobacteria</taxon>
        <taxon>Hyphomicrobiales</taxon>
        <taxon>Nitrobacteraceae</taxon>
        <taxon>Afipia</taxon>
    </lineage>
</organism>
<dbReference type="PANTHER" id="PTHR32552:SF68">
    <property type="entry name" value="FERRICHROME OUTER MEMBRANE TRANSPORTER_PHAGE RECEPTOR"/>
    <property type="match status" value="1"/>
</dbReference>
<dbReference type="InterPro" id="IPR012910">
    <property type="entry name" value="Plug_dom"/>
</dbReference>
<keyword evidence="10 15" id="KW-0798">TonB box</keyword>
<sequence length="778" mass="84909">MSSVSMRARSMLLASASIVAIFSISEALAQSEPQNLPTVVVQGQKKRAVRNRTARPAPQAQPAEPAADRDQQPVTQTTAGPVQGYRALTASSATRTDTPIERLPQNITVIPRSVIDDQGATTVSEATRNASNVVPLDTRIIGNVAQNPLTIRGFGAEMWVDGYPGNLFVAGDRDGLANVERIEVLKGVNALLYGGGAGSPVGGTVNVISKLPMDKQKYEFGTKFGSYRYTDSYFDINQPLNPEKTALFRITGEYGQSNDFIDVLTPSHYNINPTLTLTNREDTTLTIQAFASQHRQQAYVGLPVEGTLFGSFRVRPDLYFGNPNIPLTTSKTNGATVTLDHQFDEVWSTNIKARWSESSFRQFSQSPVYDATGTGGTPAIPPSTFDILNSDILDRQREFSINPTVKAKFATGIADNTLLLGGDYSNVKDTGYHHADSLGNCNILFGPFCPYPNNGPATGAFVDLSQNSPVFPIYSVPTPGVNEYVPFFEFNNSYITKGVYGQMQSTLFDRVHFIGGARLASIDIKYIENTTATTYTTDKTKLLPRGGVVVDILKGFSVYASYGEGMKWTPFTQTFVQSDPETSKQYEAGVKFNANNVFTGTLAVFEIEKNNVPVATGPGISGVSRQKSRGFEADVIYQPNRNWSVLGSYGYTDAYYADAFLLGGAPVAAGNKLAMVPQNSGRFWVDYKFDPGVLSGWSVGAGIYASSGQYLNAFNLWRTDGYYTLDAKIGYEKDRFRAALFVKNLTGQEYFTPYTWFGGQVAPGAPRAIYGQISYKFD</sequence>
<name>K8PPM7_9BRAD</name>
<comment type="similarity">
    <text evidence="2 14 15">Belongs to the TonB-dependent receptor family.</text>
</comment>
<evidence type="ECO:0000256" key="17">
    <source>
        <dbReference type="SAM" id="SignalP"/>
    </source>
</evidence>
<dbReference type="GO" id="GO:0015891">
    <property type="term" value="P:siderophore transport"/>
    <property type="evidence" value="ECO:0007669"/>
    <property type="project" value="InterPro"/>
</dbReference>
<keyword evidence="5" id="KW-0410">Iron transport</keyword>
<feature type="region of interest" description="Disordered" evidence="16">
    <location>
        <begin position="41"/>
        <end position="82"/>
    </location>
</feature>
<dbReference type="EMBL" id="AGWY01000003">
    <property type="protein sequence ID" value="EKS40288.1"/>
    <property type="molecule type" value="Genomic_DNA"/>
</dbReference>
<evidence type="ECO:0000256" key="14">
    <source>
        <dbReference type="PROSITE-ProRule" id="PRU01360"/>
    </source>
</evidence>
<keyword evidence="3 14" id="KW-0813">Transport</keyword>
<dbReference type="Proteomes" id="UP000001095">
    <property type="component" value="Unassembled WGS sequence"/>
</dbReference>
<protein>
    <submittedName>
        <fullName evidence="20">TonB-dependent siderophore receptor</fullName>
    </submittedName>
</protein>
<feature type="compositionally biased region" description="Basic residues" evidence="16">
    <location>
        <begin position="44"/>
        <end position="53"/>
    </location>
</feature>
<evidence type="ECO:0000256" key="6">
    <source>
        <dbReference type="ARBA" id="ARBA00022692"/>
    </source>
</evidence>
<evidence type="ECO:0000256" key="16">
    <source>
        <dbReference type="SAM" id="MobiDB-lite"/>
    </source>
</evidence>
<evidence type="ECO:0000256" key="9">
    <source>
        <dbReference type="ARBA" id="ARBA00023065"/>
    </source>
</evidence>
<proteinExistence type="inferred from homology"/>
<comment type="caution">
    <text evidence="20">The sequence shown here is derived from an EMBL/GenBank/DDBJ whole genome shotgun (WGS) entry which is preliminary data.</text>
</comment>
<evidence type="ECO:0000256" key="2">
    <source>
        <dbReference type="ARBA" id="ARBA00009810"/>
    </source>
</evidence>
<evidence type="ECO:0000256" key="1">
    <source>
        <dbReference type="ARBA" id="ARBA00004571"/>
    </source>
</evidence>
<dbReference type="SUPFAM" id="SSF56935">
    <property type="entry name" value="Porins"/>
    <property type="match status" value="1"/>
</dbReference>
<evidence type="ECO:0000256" key="5">
    <source>
        <dbReference type="ARBA" id="ARBA00022496"/>
    </source>
</evidence>
<feature type="compositionally biased region" description="Low complexity" evidence="16">
    <location>
        <begin position="54"/>
        <end position="65"/>
    </location>
</feature>
<dbReference type="GO" id="GO:0038023">
    <property type="term" value="F:signaling receptor activity"/>
    <property type="evidence" value="ECO:0007669"/>
    <property type="project" value="InterPro"/>
</dbReference>
<comment type="subcellular location">
    <subcellularLocation>
        <location evidence="1 14">Cell outer membrane</location>
        <topology evidence="1 14">Multi-pass membrane protein</topology>
    </subcellularLocation>
</comment>
<evidence type="ECO:0000259" key="19">
    <source>
        <dbReference type="Pfam" id="PF07715"/>
    </source>
</evidence>
<dbReference type="GO" id="GO:0009279">
    <property type="term" value="C:cell outer membrane"/>
    <property type="evidence" value="ECO:0007669"/>
    <property type="project" value="UniProtKB-SubCell"/>
</dbReference>
<dbReference type="HOGENOM" id="CLU_008287_9_4_5"/>
<evidence type="ECO:0000256" key="11">
    <source>
        <dbReference type="ARBA" id="ARBA00023136"/>
    </source>
</evidence>
<dbReference type="Pfam" id="PF00593">
    <property type="entry name" value="TonB_dep_Rec_b-barrel"/>
    <property type="match status" value="1"/>
</dbReference>
<dbReference type="InterPro" id="IPR000531">
    <property type="entry name" value="Beta-barrel_TonB"/>
</dbReference>
<evidence type="ECO:0000256" key="10">
    <source>
        <dbReference type="ARBA" id="ARBA00023077"/>
    </source>
</evidence>
<dbReference type="PATRIC" id="fig|883079.3.peg.757"/>
<reference evidence="20 21" key="1">
    <citation type="submission" date="2012-04" db="EMBL/GenBank/DDBJ databases">
        <title>The Genome Sequence of Afipia clevelandensis ATCC 49720.</title>
        <authorList>
            <consortium name="The Broad Institute Genome Sequencing Platform"/>
            <person name="Earl A."/>
            <person name="Ward D."/>
            <person name="Feldgarden M."/>
            <person name="Gevers D."/>
            <person name="Huys G."/>
            <person name="Walker B."/>
            <person name="Young S.K."/>
            <person name="Zeng Q."/>
            <person name="Gargeya S."/>
            <person name="Fitzgerald M."/>
            <person name="Haas B."/>
            <person name="Abouelleil A."/>
            <person name="Alvarado L."/>
            <person name="Arachchi H.M."/>
            <person name="Berlin A."/>
            <person name="Chapman S.B."/>
            <person name="Goldberg J."/>
            <person name="Griggs A."/>
            <person name="Gujja S."/>
            <person name="Hansen M."/>
            <person name="Howarth C."/>
            <person name="Imamovic A."/>
            <person name="Larimer J."/>
            <person name="McCowen C."/>
            <person name="Montmayeur A."/>
            <person name="Murphy C."/>
            <person name="Neiman D."/>
            <person name="Pearson M."/>
            <person name="Priest M."/>
            <person name="Roberts A."/>
            <person name="Saif S."/>
            <person name="Shea T."/>
            <person name="Sisk P."/>
            <person name="Sykes S."/>
            <person name="Wortman J."/>
            <person name="Nusbaum C."/>
            <person name="Birren B."/>
        </authorList>
    </citation>
    <scope>NUCLEOTIDE SEQUENCE [LARGE SCALE GENOMIC DNA]</scope>
    <source>
        <strain evidence="20 21">ATCC 49720</strain>
    </source>
</reference>
<feature type="signal peptide" evidence="17">
    <location>
        <begin position="1"/>
        <end position="29"/>
    </location>
</feature>
<evidence type="ECO:0000256" key="8">
    <source>
        <dbReference type="ARBA" id="ARBA00023004"/>
    </source>
</evidence>
<keyword evidence="4 14" id="KW-1134">Transmembrane beta strand</keyword>
<evidence type="ECO:0000256" key="4">
    <source>
        <dbReference type="ARBA" id="ARBA00022452"/>
    </source>
</evidence>
<dbReference type="CDD" id="cd01347">
    <property type="entry name" value="ligand_gated_channel"/>
    <property type="match status" value="1"/>
</dbReference>
<dbReference type="RefSeq" id="WP_002711605.1">
    <property type="nucleotide sequence ID" value="NZ_KB375281.1"/>
</dbReference>
<dbReference type="AlphaFoldDB" id="K8PPM7"/>
<evidence type="ECO:0000256" key="15">
    <source>
        <dbReference type="RuleBase" id="RU003357"/>
    </source>
</evidence>
<dbReference type="Gene3D" id="2.40.170.20">
    <property type="entry name" value="TonB-dependent receptor, beta-barrel domain"/>
    <property type="match status" value="1"/>
</dbReference>
<dbReference type="PROSITE" id="PS52016">
    <property type="entry name" value="TONB_DEPENDENT_REC_3"/>
    <property type="match status" value="1"/>
</dbReference>
<evidence type="ECO:0000256" key="13">
    <source>
        <dbReference type="ARBA" id="ARBA00023237"/>
    </source>
</evidence>
<dbReference type="OrthoDB" id="9760333at2"/>
<keyword evidence="7 17" id="KW-0732">Signal</keyword>
<dbReference type="InterPro" id="IPR039426">
    <property type="entry name" value="TonB-dep_rcpt-like"/>
</dbReference>
<keyword evidence="13 14" id="KW-0998">Cell outer membrane</keyword>
<keyword evidence="8" id="KW-0408">Iron</keyword>
<keyword evidence="9" id="KW-0406">Ion transport</keyword>